<evidence type="ECO:0000256" key="1">
    <source>
        <dbReference type="ARBA" id="ARBA00022942"/>
    </source>
</evidence>
<sequence>MSWQYDSRTRIFSPEGSLYEVEYDKDGVVLAAEKRFTFKRLATLNSTEKMYKIDDHVVCAVAGIMADANIRINCARLSAQRYTLAYQEPMQVKQLGQSLCDTKQGYTRFGGLWTFGMLFLFAGYDKNFGFQLHLSNPNGNYGD</sequence>
<dbReference type="Gene3D" id="3.60.20.10">
    <property type="entry name" value="Glutamine Phosphoribosylpyrophosphate, subunit 1, domain 1"/>
    <property type="match status" value="1"/>
</dbReference>
<dbReference type="GO" id="GO:0005634">
    <property type="term" value="C:nucleus"/>
    <property type="evidence" value="ECO:0000318"/>
    <property type="project" value="GO_Central"/>
</dbReference>
<proteinExistence type="predicted"/>
<dbReference type="PANTHER" id="PTHR11599">
    <property type="entry name" value="PROTEASOME SUBUNIT ALPHA/BETA"/>
    <property type="match status" value="1"/>
</dbReference>
<reference evidence="2 4" key="2">
    <citation type="journal article" date="2018" name="Plant J.">
        <title>The Physcomitrella patens chromosome-scale assembly reveals moss genome structure and evolution.</title>
        <authorList>
            <person name="Lang D."/>
            <person name="Ullrich K.K."/>
            <person name="Murat F."/>
            <person name="Fuchs J."/>
            <person name="Jenkins J."/>
            <person name="Haas F.B."/>
            <person name="Piednoel M."/>
            <person name="Gundlach H."/>
            <person name="Van Bel M."/>
            <person name="Meyberg R."/>
            <person name="Vives C."/>
            <person name="Morata J."/>
            <person name="Symeonidi A."/>
            <person name="Hiss M."/>
            <person name="Muchero W."/>
            <person name="Kamisugi Y."/>
            <person name="Saleh O."/>
            <person name="Blanc G."/>
            <person name="Decker E.L."/>
            <person name="van Gessel N."/>
            <person name="Grimwood J."/>
            <person name="Hayes R.D."/>
            <person name="Graham S.W."/>
            <person name="Gunter L.E."/>
            <person name="McDaniel S.F."/>
            <person name="Hoernstein S.N.W."/>
            <person name="Larsson A."/>
            <person name="Li F.W."/>
            <person name="Perroud P.F."/>
            <person name="Phillips J."/>
            <person name="Ranjan P."/>
            <person name="Rokshar D.S."/>
            <person name="Rothfels C.J."/>
            <person name="Schneider L."/>
            <person name="Shu S."/>
            <person name="Stevenson D.W."/>
            <person name="Thummler F."/>
            <person name="Tillich M."/>
            <person name="Villarreal Aguilar J.C."/>
            <person name="Widiez T."/>
            <person name="Wong G.K."/>
            <person name="Wymore A."/>
            <person name="Zhang Y."/>
            <person name="Zimmer A.D."/>
            <person name="Quatrano R.S."/>
            <person name="Mayer K.F.X."/>
            <person name="Goodstein D."/>
            <person name="Casacuberta J.M."/>
            <person name="Vandepoele K."/>
            <person name="Reski R."/>
            <person name="Cuming A.C."/>
            <person name="Tuskan G.A."/>
            <person name="Maumus F."/>
            <person name="Salse J."/>
            <person name="Schmutz J."/>
            <person name="Rensing S.A."/>
        </authorList>
    </citation>
    <scope>NUCLEOTIDE SEQUENCE [LARGE SCALE GENOMIC DNA]</scope>
    <source>
        <strain evidence="3 4">cv. Gransden 2004</strain>
    </source>
</reference>
<evidence type="ECO:0000313" key="4">
    <source>
        <dbReference type="Proteomes" id="UP000006727"/>
    </source>
</evidence>
<dbReference type="InterPro" id="IPR001353">
    <property type="entry name" value="Proteasome_sua/b"/>
</dbReference>
<dbReference type="Proteomes" id="UP000006727">
    <property type="component" value="Chromosome 10"/>
</dbReference>
<keyword evidence="1" id="KW-0647">Proteasome</keyword>
<dbReference type="Gramene" id="Pp3c10_5250V3.1">
    <property type="protein sequence ID" value="Pp3c10_5250V3.1"/>
    <property type="gene ID" value="Pp3c10_5250"/>
</dbReference>
<protein>
    <recommendedName>
        <fullName evidence="5">Proteasome alpha-type subunits domain-containing protein</fullName>
    </recommendedName>
</protein>
<evidence type="ECO:0000313" key="2">
    <source>
        <dbReference type="EMBL" id="PNR46338.1"/>
    </source>
</evidence>
<dbReference type="InterPro" id="IPR029055">
    <property type="entry name" value="Ntn_hydrolases_N"/>
</dbReference>
<dbReference type="SUPFAM" id="SSF56235">
    <property type="entry name" value="N-terminal nucleophile aminohydrolases (Ntn hydrolases)"/>
    <property type="match status" value="1"/>
</dbReference>
<reference evidence="2 4" key="1">
    <citation type="journal article" date="2008" name="Science">
        <title>The Physcomitrella genome reveals evolutionary insights into the conquest of land by plants.</title>
        <authorList>
            <person name="Rensing S."/>
            <person name="Lang D."/>
            <person name="Zimmer A."/>
            <person name="Terry A."/>
            <person name="Salamov A."/>
            <person name="Shapiro H."/>
            <person name="Nishiyama T."/>
            <person name="Perroud P.-F."/>
            <person name="Lindquist E."/>
            <person name="Kamisugi Y."/>
            <person name="Tanahashi T."/>
            <person name="Sakakibara K."/>
            <person name="Fujita T."/>
            <person name="Oishi K."/>
            <person name="Shin-I T."/>
            <person name="Kuroki Y."/>
            <person name="Toyoda A."/>
            <person name="Suzuki Y."/>
            <person name="Hashimoto A."/>
            <person name="Yamaguchi K."/>
            <person name="Sugano A."/>
            <person name="Kohara Y."/>
            <person name="Fujiyama A."/>
            <person name="Anterola A."/>
            <person name="Aoki S."/>
            <person name="Ashton N."/>
            <person name="Barbazuk W.B."/>
            <person name="Barker E."/>
            <person name="Bennetzen J."/>
            <person name="Bezanilla M."/>
            <person name="Blankenship R."/>
            <person name="Cho S.H."/>
            <person name="Dutcher S."/>
            <person name="Estelle M."/>
            <person name="Fawcett J.A."/>
            <person name="Gundlach H."/>
            <person name="Hanada K."/>
            <person name="Heyl A."/>
            <person name="Hicks K.A."/>
            <person name="Hugh J."/>
            <person name="Lohr M."/>
            <person name="Mayer K."/>
            <person name="Melkozernov A."/>
            <person name="Murata T."/>
            <person name="Nelson D."/>
            <person name="Pils B."/>
            <person name="Prigge M."/>
            <person name="Reiss B."/>
            <person name="Renner T."/>
            <person name="Rombauts S."/>
            <person name="Rushton P."/>
            <person name="Sanderfoot A."/>
            <person name="Schween G."/>
            <person name="Shiu S.-H."/>
            <person name="Stueber K."/>
            <person name="Theodoulou F.L."/>
            <person name="Tu H."/>
            <person name="Van de Peer Y."/>
            <person name="Verrier P.J."/>
            <person name="Waters E."/>
            <person name="Wood A."/>
            <person name="Yang L."/>
            <person name="Cove D."/>
            <person name="Cuming A."/>
            <person name="Hasebe M."/>
            <person name="Lucas S."/>
            <person name="Mishler D.B."/>
            <person name="Reski R."/>
            <person name="Grigoriev I."/>
            <person name="Quatrano R.S."/>
            <person name="Boore J.L."/>
        </authorList>
    </citation>
    <scope>NUCLEOTIDE SEQUENCE [LARGE SCALE GENOMIC DNA]</scope>
    <source>
        <strain evidence="3 4">cv. Gransden 2004</strain>
    </source>
</reference>
<dbReference type="GO" id="GO:0043161">
    <property type="term" value="P:proteasome-mediated ubiquitin-dependent protein catabolic process"/>
    <property type="evidence" value="ECO:0000318"/>
    <property type="project" value="GO_Central"/>
</dbReference>
<evidence type="ECO:0000313" key="3">
    <source>
        <dbReference type="EnsemblPlants" id="Pp3c10_5250V3.1"/>
    </source>
</evidence>
<dbReference type="STRING" id="3218.A0A2K1JXT3"/>
<accession>A0A2K1JXT3</accession>
<dbReference type="EMBL" id="ABEU02000010">
    <property type="protein sequence ID" value="PNR46338.1"/>
    <property type="molecule type" value="Genomic_DNA"/>
</dbReference>
<keyword evidence="4" id="KW-1185">Reference proteome</keyword>
<dbReference type="Pfam" id="PF00227">
    <property type="entry name" value="Proteasome"/>
    <property type="match status" value="1"/>
</dbReference>
<organism evidence="2">
    <name type="scientific">Physcomitrium patens</name>
    <name type="common">Spreading-leaved earth moss</name>
    <name type="synonym">Physcomitrella patens</name>
    <dbReference type="NCBI Taxonomy" id="3218"/>
    <lineage>
        <taxon>Eukaryota</taxon>
        <taxon>Viridiplantae</taxon>
        <taxon>Streptophyta</taxon>
        <taxon>Embryophyta</taxon>
        <taxon>Bryophyta</taxon>
        <taxon>Bryophytina</taxon>
        <taxon>Bryopsida</taxon>
        <taxon>Funariidae</taxon>
        <taxon>Funariales</taxon>
        <taxon>Funariaceae</taxon>
        <taxon>Physcomitrium</taxon>
    </lineage>
</organism>
<dbReference type="GO" id="GO:0005829">
    <property type="term" value="C:cytosol"/>
    <property type="evidence" value="ECO:0000318"/>
    <property type="project" value="GO_Central"/>
</dbReference>
<reference evidence="3" key="3">
    <citation type="submission" date="2020-12" db="UniProtKB">
        <authorList>
            <consortium name="EnsemblPlants"/>
        </authorList>
    </citation>
    <scope>IDENTIFICATION</scope>
</reference>
<dbReference type="EnsemblPlants" id="Pp3c10_5250V3.1">
    <property type="protein sequence ID" value="Pp3c10_5250V3.1"/>
    <property type="gene ID" value="Pp3c10_5250"/>
</dbReference>
<dbReference type="InParanoid" id="A0A2K1JXT3"/>
<dbReference type="GO" id="GO:0019773">
    <property type="term" value="C:proteasome core complex, alpha-subunit complex"/>
    <property type="evidence" value="ECO:0000318"/>
    <property type="project" value="GO_Central"/>
</dbReference>
<dbReference type="InterPro" id="IPR050115">
    <property type="entry name" value="Proteasome_alpha"/>
</dbReference>
<name>A0A2K1JXT3_PHYPA</name>
<dbReference type="PaxDb" id="3218-PP1S51_83V6.1"/>
<dbReference type="AlphaFoldDB" id="A0A2K1JXT3"/>
<evidence type="ECO:0008006" key="5">
    <source>
        <dbReference type="Google" id="ProtNLM"/>
    </source>
</evidence>
<gene>
    <name evidence="2" type="ORF">PHYPA_013457</name>
</gene>